<dbReference type="PANTHER" id="PTHR47537:SF6">
    <property type="entry name" value="CUB DOMAIN-CONTAINING PROTEIN"/>
    <property type="match status" value="1"/>
</dbReference>
<reference evidence="5 6" key="1">
    <citation type="submission" date="2022-01" db="EMBL/GenBank/DDBJ databases">
        <title>A chromosomal length assembly of Cordylochernes scorpioides.</title>
        <authorList>
            <person name="Zeh D."/>
            <person name="Zeh J."/>
        </authorList>
    </citation>
    <scope>NUCLEOTIDE SEQUENCE [LARGE SCALE GENOMIC DNA]</scope>
    <source>
        <strain evidence="5">IN4F17</strain>
        <tissue evidence="5">Whole Body</tissue>
    </source>
</reference>
<evidence type="ECO:0000259" key="4">
    <source>
        <dbReference type="PROSITE" id="PS01180"/>
    </source>
</evidence>
<keyword evidence="1" id="KW-1015">Disulfide bond</keyword>
<gene>
    <name evidence="5" type="ORF">LAZ67_5002450</name>
</gene>
<proteinExistence type="predicted"/>
<name>A0ABY6KHG0_9ARAC</name>
<feature type="compositionally biased region" description="Low complexity" evidence="3">
    <location>
        <begin position="186"/>
        <end position="205"/>
    </location>
</feature>
<comment type="caution">
    <text evidence="2">Lacks conserved residue(s) required for the propagation of feature annotation.</text>
</comment>
<evidence type="ECO:0000256" key="1">
    <source>
        <dbReference type="ARBA" id="ARBA00023157"/>
    </source>
</evidence>
<dbReference type="EMBL" id="CP092867">
    <property type="protein sequence ID" value="UYV67899.1"/>
    <property type="molecule type" value="Genomic_DNA"/>
</dbReference>
<dbReference type="InterPro" id="IPR000859">
    <property type="entry name" value="CUB_dom"/>
</dbReference>
<accession>A0ABY6KHG0</accession>
<evidence type="ECO:0000256" key="2">
    <source>
        <dbReference type="PROSITE-ProRule" id="PRU00059"/>
    </source>
</evidence>
<organism evidence="5 6">
    <name type="scientific">Cordylochernes scorpioides</name>
    <dbReference type="NCBI Taxonomy" id="51811"/>
    <lineage>
        <taxon>Eukaryota</taxon>
        <taxon>Metazoa</taxon>
        <taxon>Ecdysozoa</taxon>
        <taxon>Arthropoda</taxon>
        <taxon>Chelicerata</taxon>
        <taxon>Arachnida</taxon>
        <taxon>Pseudoscorpiones</taxon>
        <taxon>Cheliferoidea</taxon>
        <taxon>Chernetidae</taxon>
        <taxon>Cordylochernes</taxon>
    </lineage>
</organism>
<feature type="region of interest" description="Disordered" evidence="3">
    <location>
        <begin position="149"/>
        <end position="205"/>
    </location>
</feature>
<dbReference type="InterPro" id="IPR035914">
    <property type="entry name" value="Sperma_CUB_dom_sf"/>
</dbReference>
<feature type="domain" description="CUB" evidence="4">
    <location>
        <begin position="261"/>
        <end position="317"/>
    </location>
</feature>
<dbReference type="PANTHER" id="PTHR47537">
    <property type="entry name" value="CUBILIN"/>
    <property type="match status" value="1"/>
</dbReference>
<dbReference type="InterPro" id="IPR053207">
    <property type="entry name" value="Non-NMDA_GluR_Accessory"/>
</dbReference>
<dbReference type="SUPFAM" id="SSF49854">
    <property type="entry name" value="Spermadhesin, CUB domain"/>
    <property type="match status" value="1"/>
</dbReference>
<evidence type="ECO:0000313" key="6">
    <source>
        <dbReference type="Proteomes" id="UP001235939"/>
    </source>
</evidence>
<dbReference type="Gene3D" id="2.60.120.290">
    <property type="entry name" value="Spermadhesin, CUB domain"/>
    <property type="match status" value="1"/>
</dbReference>
<dbReference type="PROSITE" id="PS01180">
    <property type="entry name" value="CUB"/>
    <property type="match status" value="1"/>
</dbReference>
<keyword evidence="6" id="KW-1185">Reference proteome</keyword>
<evidence type="ECO:0000313" key="5">
    <source>
        <dbReference type="EMBL" id="UYV67899.1"/>
    </source>
</evidence>
<dbReference type="CDD" id="cd00041">
    <property type="entry name" value="CUB"/>
    <property type="match status" value="1"/>
</dbReference>
<protein>
    <recommendedName>
        <fullName evidence="4">CUB domain-containing protein</fullName>
    </recommendedName>
</protein>
<dbReference type="Pfam" id="PF00431">
    <property type="entry name" value="CUB"/>
    <property type="match status" value="1"/>
</dbReference>
<evidence type="ECO:0000256" key="3">
    <source>
        <dbReference type="SAM" id="MobiDB-lite"/>
    </source>
</evidence>
<dbReference type="Proteomes" id="UP001235939">
    <property type="component" value="Chromosome 05"/>
</dbReference>
<feature type="compositionally biased region" description="Polar residues" evidence="3">
    <location>
        <begin position="170"/>
        <end position="184"/>
    </location>
</feature>
<sequence length="317" mass="35957">MMADSGQRTMDEEGERYVNASEVPATYIRPGVDTLIYRLTEALQEVTVPRAYAPSIASYDGIHPAENLFRQLQLRLDTKLYEEAQRTLEDLFPDKTDTTYAKFFASKSQHYNSLEEYFRTKQRYEETSPHNHHVAQTTLHGWKDPTTIPHDHHHGHKTTQQCHLPPANSAKDNTGTLSASNDQLLTPITAKPTTPATTAKAPSTKTTMAVRRHCLLRQPPRRQATLAPNRWSLRLSAYDYEIRYIKGQFETDGEHVGGSTCDFLFAGGNLTKGKFFSPNYPSPYPRDVRCTYRFLGKATDRISVVFESLSLQRGDNS</sequence>